<evidence type="ECO:0000313" key="2">
    <source>
        <dbReference type="EMBL" id="SAM09875.1"/>
    </source>
</evidence>
<dbReference type="InParanoid" id="A0A168TDK3"/>
<proteinExistence type="predicted"/>
<dbReference type="EMBL" id="LT555221">
    <property type="protein sequence ID" value="SAM09875.1"/>
    <property type="molecule type" value="Genomic_DNA"/>
</dbReference>
<dbReference type="Proteomes" id="UP000078561">
    <property type="component" value="Unassembled WGS sequence"/>
</dbReference>
<accession>A0A168TDK3</accession>
<keyword evidence="3" id="KW-1185">Reference proteome</keyword>
<feature type="compositionally biased region" description="Polar residues" evidence="1">
    <location>
        <begin position="87"/>
        <end position="106"/>
    </location>
</feature>
<evidence type="ECO:0000313" key="3">
    <source>
        <dbReference type="Proteomes" id="UP000078561"/>
    </source>
</evidence>
<organism evidence="2">
    <name type="scientific">Absidia glauca</name>
    <name type="common">Pin mould</name>
    <dbReference type="NCBI Taxonomy" id="4829"/>
    <lineage>
        <taxon>Eukaryota</taxon>
        <taxon>Fungi</taxon>
        <taxon>Fungi incertae sedis</taxon>
        <taxon>Mucoromycota</taxon>
        <taxon>Mucoromycotina</taxon>
        <taxon>Mucoromycetes</taxon>
        <taxon>Mucorales</taxon>
        <taxon>Cunninghamellaceae</taxon>
        <taxon>Absidia</taxon>
    </lineage>
</organism>
<protein>
    <submittedName>
        <fullName evidence="2">Uncharacterized protein</fullName>
    </submittedName>
</protein>
<feature type="region of interest" description="Disordered" evidence="1">
    <location>
        <begin position="26"/>
        <end position="112"/>
    </location>
</feature>
<evidence type="ECO:0000256" key="1">
    <source>
        <dbReference type="SAM" id="MobiDB-lite"/>
    </source>
</evidence>
<name>A0A168TDK3_ABSGL</name>
<sequence length="121" mass="13588">MSGVSSNEGKPSHGYDNNKAFLYYSKPTVPNQYHPGDMEAHINAATTNPFDRRRNRAHRRQQNNNTSPTLPDLRQSPPPLHHHHHGNQSPTSPFLNNLSPTLSSLVGSPAPFNHHHCRIMT</sequence>
<reference evidence="2" key="1">
    <citation type="submission" date="2016-04" db="EMBL/GenBank/DDBJ databases">
        <authorList>
            <person name="Evans L.H."/>
            <person name="Alamgir A."/>
            <person name="Owens N."/>
            <person name="Weber N.D."/>
            <person name="Virtaneva K."/>
            <person name="Barbian K."/>
            <person name="Babar A."/>
            <person name="Rosenke K."/>
        </authorList>
    </citation>
    <scope>NUCLEOTIDE SEQUENCE [LARGE SCALE GENOMIC DNA]</scope>
    <source>
        <strain evidence="2">CBS 101.48</strain>
    </source>
</reference>
<dbReference type="AlphaFoldDB" id="A0A168TDK3"/>
<gene>
    <name evidence="2" type="primary">ABSGL_15586.1 scaffold 18085</name>
</gene>